<dbReference type="Pfam" id="PF01464">
    <property type="entry name" value="SLT"/>
    <property type="match status" value="1"/>
</dbReference>
<dbReference type="Pfam" id="PF01476">
    <property type="entry name" value="LysM"/>
    <property type="match status" value="2"/>
</dbReference>
<feature type="signal peptide" evidence="1">
    <location>
        <begin position="1"/>
        <end position="39"/>
    </location>
</feature>
<dbReference type="GeneID" id="301090937"/>
<keyword evidence="1" id="KW-0732">Signal</keyword>
<dbReference type="KEGG" id="tped:TPE_2507"/>
<dbReference type="Gene3D" id="3.10.350.10">
    <property type="entry name" value="LysM domain"/>
    <property type="match status" value="2"/>
</dbReference>
<keyword evidence="4" id="KW-1185">Reference proteome</keyword>
<protein>
    <submittedName>
        <fullName evidence="3">Slt family transglycosylase</fullName>
    </submittedName>
</protein>
<dbReference type="PANTHER" id="PTHR33734">
    <property type="entry name" value="LYSM DOMAIN-CONTAINING GPI-ANCHORED PROTEIN 2"/>
    <property type="match status" value="1"/>
</dbReference>
<dbReference type="Proteomes" id="UP000015620">
    <property type="component" value="Chromosome"/>
</dbReference>
<dbReference type="EMBL" id="CP004120">
    <property type="protein sequence ID" value="AGT44979.1"/>
    <property type="molecule type" value="Genomic_DNA"/>
</dbReference>
<dbReference type="AlphaFoldDB" id="S6A954"/>
<organism evidence="3 4">
    <name type="scientific">Treponema pedis str. T A4</name>
    <dbReference type="NCBI Taxonomy" id="1291379"/>
    <lineage>
        <taxon>Bacteria</taxon>
        <taxon>Pseudomonadati</taxon>
        <taxon>Spirochaetota</taxon>
        <taxon>Spirochaetia</taxon>
        <taxon>Spirochaetales</taxon>
        <taxon>Treponemataceae</taxon>
        <taxon>Treponema</taxon>
    </lineage>
</organism>
<evidence type="ECO:0000256" key="1">
    <source>
        <dbReference type="SAM" id="SignalP"/>
    </source>
</evidence>
<dbReference type="Gene3D" id="1.10.530.10">
    <property type="match status" value="1"/>
</dbReference>
<dbReference type="GO" id="GO:0008932">
    <property type="term" value="F:lytic endotransglycosylase activity"/>
    <property type="evidence" value="ECO:0007669"/>
    <property type="project" value="TreeGrafter"/>
</dbReference>
<dbReference type="STRING" id="1291379.TPE_2507"/>
<dbReference type="PATRIC" id="fig|1291379.3.peg.2477"/>
<reference evidence="3 4" key="1">
    <citation type="journal article" date="2013" name="PLoS ONE">
        <title>Genome-Wide Relatedness of Treponema pedis, from Gingiva and Necrotic Skin Lesions of Pigs, with the Human Oral Pathogen Treponema denticola.</title>
        <authorList>
            <person name="Svartstrom O."/>
            <person name="Mushtaq M."/>
            <person name="Pringle M."/>
            <person name="Segerman B."/>
        </authorList>
    </citation>
    <scope>NUCLEOTIDE SEQUENCE [LARGE SCALE GENOMIC DNA]</scope>
    <source>
        <strain evidence="3">T A4</strain>
    </source>
</reference>
<dbReference type="SUPFAM" id="SSF53955">
    <property type="entry name" value="Lysozyme-like"/>
    <property type="match status" value="1"/>
</dbReference>
<dbReference type="CDD" id="cd00118">
    <property type="entry name" value="LysM"/>
    <property type="match status" value="2"/>
</dbReference>
<gene>
    <name evidence="3" type="ORF">TPE_2507</name>
</gene>
<dbReference type="HOGENOM" id="CLU_009520_1_0_12"/>
<dbReference type="InterPro" id="IPR018392">
    <property type="entry name" value="LysM"/>
</dbReference>
<feature type="chain" id="PRO_5004545367" evidence="1">
    <location>
        <begin position="40"/>
        <end position="445"/>
    </location>
</feature>
<dbReference type="CDD" id="cd16894">
    <property type="entry name" value="MltD-like"/>
    <property type="match status" value="1"/>
</dbReference>
<proteinExistence type="predicted"/>
<dbReference type="PROSITE" id="PS51782">
    <property type="entry name" value="LYSM"/>
    <property type="match status" value="2"/>
</dbReference>
<evidence type="ECO:0000259" key="2">
    <source>
        <dbReference type="PROSITE" id="PS51782"/>
    </source>
</evidence>
<accession>S6A954</accession>
<feature type="domain" description="LysM" evidence="2">
    <location>
        <begin position="397"/>
        <end position="441"/>
    </location>
</feature>
<evidence type="ECO:0000313" key="3">
    <source>
        <dbReference type="EMBL" id="AGT44979.1"/>
    </source>
</evidence>
<dbReference type="SMART" id="SM00257">
    <property type="entry name" value="LysM"/>
    <property type="match status" value="2"/>
</dbReference>
<dbReference type="PANTHER" id="PTHR33734:SF22">
    <property type="entry name" value="MEMBRANE-BOUND LYTIC MUREIN TRANSGLYCOSYLASE D"/>
    <property type="match status" value="1"/>
</dbReference>
<dbReference type="InterPro" id="IPR036779">
    <property type="entry name" value="LysM_dom_sf"/>
</dbReference>
<sequence length="445" mass="51148">MNILNCINLKQGKKNFYKPFFNLLLFVLTLFYFSDNANAAITDKETQNIFKSLTSSMQYVRRNSLHNKMLIPHNYPLIEKFRRQYLNENGLRYLEAIMQRSVQYRTFIIEELRRENFPMELLFLPVIESGFYSKAVSKSGAVGIWQFMRNSIGGYDIHINEWLDERYDPWKTSIAAIKKLSWNYGYYNDWYLALAAYNCGVGALDKAIKKAGSKDYWYLAEHGFLKNETALYVAKFLAIAEILMQSEKYGINWGDPVPHNATETITVKRSIDLILLAEKLETDKTVFLELNPSLKFNITPPDVKYNLRVPSEHREKIEDLLAKNSLLIRYYSYRIKSGDTLYALSKHYGVSVQSILDYNPGVRVSSLKVGQTLQIPALKTVAAYSGKKNTENPSFNGSYTIKKGDTLWSIALKYKVQVEILAEKNGLDINSVLSLGRTLKVPINS</sequence>
<dbReference type="InterPro" id="IPR023346">
    <property type="entry name" value="Lysozyme-like_dom_sf"/>
</dbReference>
<dbReference type="RefSeq" id="WP_020966275.1">
    <property type="nucleotide sequence ID" value="NC_022097.1"/>
</dbReference>
<dbReference type="InterPro" id="IPR008258">
    <property type="entry name" value="Transglycosylase_SLT_dom_1"/>
</dbReference>
<feature type="domain" description="LysM" evidence="2">
    <location>
        <begin position="331"/>
        <end position="375"/>
    </location>
</feature>
<evidence type="ECO:0000313" key="4">
    <source>
        <dbReference type="Proteomes" id="UP000015620"/>
    </source>
</evidence>
<name>S6A954_9SPIR</name>
<dbReference type="SUPFAM" id="SSF54106">
    <property type="entry name" value="LysM domain"/>
    <property type="match status" value="2"/>
</dbReference>